<dbReference type="SUPFAM" id="SSF54427">
    <property type="entry name" value="NTF2-like"/>
    <property type="match status" value="1"/>
</dbReference>
<reference evidence="2" key="2">
    <citation type="submission" date="2020-09" db="EMBL/GenBank/DDBJ databases">
        <authorList>
            <person name="Sun Q."/>
            <person name="Ohkuma M."/>
        </authorList>
    </citation>
    <scope>NUCLEOTIDE SEQUENCE</scope>
    <source>
        <strain evidence="2">JCM 3276</strain>
    </source>
</reference>
<protein>
    <recommendedName>
        <fullName evidence="1">SnoaL-like domain-containing protein</fullName>
    </recommendedName>
</protein>
<evidence type="ECO:0000313" key="3">
    <source>
        <dbReference type="Proteomes" id="UP000660680"/>
    </source>
</evidence>
<accession>A0A918LG36</accession>
<dbReference type="InterPro" id="IPR037401">
    <property type="entry name" value="SnoaL-like"/>
</dbReference>
<dbReference type="EMBL" id="BMRB01000003">
    <property type="protein sequence ID" value="GGS42509.1"/>
    <property type="molecule type" value="Genomic_DNA"/>
</dbReference>
<evidence type="ECO:0000313" key="2">
    <source>
        <dbReference type="EMBL" id="GGS42509.1"/>
    </source>
</evidence>
<gene>
    <name evidence="2" type="ORF">GCM10010171_41770</name>
</gene>
<feature type="domain" description="SnoaL-like" evidence="1">
    <location>
        <begin position="8"/>
        <end position="125"/>
    </location>
</feature>
<dbReference type="Pfam" id="PF13577">
    <property type="entry name" value="SnoaL_4"/>
    <property type="match status" value="1"/>
</dbReference>
<dbReference type="Proteomes" id="UP000660680">
    <property type="component" value="Unassembled WGS sequence"/>
</dbReference>
<dbReference type="Gene3D" id="3.10.450.50">
    <property type="match status" value="1"/>
</dbReference>
<keyword evidence="3" id="KW-1185">Reference proteome</keyword>
<dbReference type="InterPro" id="IPR032710">
    <property type="entry name" value="NTF2-like_dom_sf"/>
</dbReference>
<dbReference type="NCBIfam" id="TIGR02246">
    <property type="entry name" value="SgcJ/EcaC family oxidoreductase"/>
    <property type="match status" value="1"/>
</dbReference>
<organism evidence="2 3">
    <name type="scientific">Actinokineospora fastidiosa</name>
    <dbReference type="NCBI Taxonomy" id="1816"/>
    <lineage>
        <taxon>Bacteria</taxon>
        <taxon>Bacillati</taxon>
        <taxon>Actinomycetota</taxon>
        <taxon>Actinomycetes</taxon>
        <taxon>Pseudonocardiales</taxon>
        <taxon>Pseudonocardiaceae</taxon>
        <taxon>Actinokineospora</taxon>
    </lineage>
</organism>
<dbReference type="AlphaFoldDB" id="A0A918LG36"/>
<dbReference type="InterPro" id="IPR011944">
    <property type="entry name" value="Steroid_delta5-4_isomerase"/>
</dbReference>
<sequence>MTTLSDGDKVAIASLTQKVLASWAYHDAETFASVFTEDGTMTLPGVHLKGRAQVQEYLVAAFKGVYKGTQVAGKPIDLRPLGPDAAVLISLGGILESGESEVAHHSEVRAAWIVARDNGQWKVAAYMNTPLHAEGFIAKTEPWAA</sequence>
<dbReference type="CDD" id="cd00531">
    <property type="entry name" value="NTF2_like"/>
    <property type="match status" value="1"/>
</dbReference>
<proteinExistence type="predicted"/>
<reference evidence="2" key="1">
    <citation type="journal article" date="2014" name="Int. J. Syst. Evol. Microbiol.">
        <title>Complete genome sequence of Corynebacterium casei LMG S-19264T (=DSM 44701T), isolated from a smear-ripened cheese.</title>
        <authorList>
            <consortium name="US DOE Joint Genome Institute (JGI-PGF)"/>
            <person name="Walter F."/>
            <person name="Albersmeier A."/>
            <person name="Kalinowski J."/>
            <person name="Ruckert C."/>
        </authorList>
    </citation>
    <scope>NUCLEOTIDE SEQUENCE</scope>
    <source>
        <strain evidence="2">JCM 3276</strain>
    </source>
</reference>
<evidence type="ECO:0000259" key="1">
    <source>
        <dbReference type="Pfam" id="PF13577"/>
    </source>
</evidence>
<name>A0A918LG36_9PSEU</name>
<comment type="caution">
    <text evidence="2">The sequence shown here is derived from an EMBL/GenBank/DDBJ whole genome shotgun (WGS) entry which is preliminary data.</text>
</comment>
<dbReference type="RefSeq" id="WP_189212205.1">
    <property type="nucleotide sequence ID" value="NZ_BMRB01000003.1"/>
</dbReference>